<dbReference type="PANTHER" id="PTHR12390:SF0">
    <property type="entry name" value="UROPORPHYRINOGEN-III SYNTHASE"/>
    <property type="match status" value="1"/>
</dbReference>
<dbReference type="OrthoDB" id="5595751at2759"/>
<dbReference type="PANTHER" id="PTHR12390">
    <property type="entry name" value="UROPORPHYRINOGEN III SYNTHASE"/>
    <property type="match status" value="1"/>
</dbReference>
<proteinExistence type="predicted"/>
<organism evidence="2">
    <name type="scientific">Gaeumannomyces tritici (strain R3-111a-1)</name>
    <name type="common">Wheat and barley take-all root rot fungus</name>
    <name type="synonym">Gaeumannomyces graminis var. tritici</name>
    <dbReference type="NCBI Taxonomy" id="644352"/>
    <lineage>
        <taxon>Eukaryota</taxon>
        <taxon>Fungi</taxon>
        <taxon>Dikarya</taxon>
        <taxon>Ascomycota</taxon>
        <taxon>Pezizomycotina</taxon>
        <taxon>Sordariomycetes</taxon>
        <taxon>Sordariomycetidae</taxon>
        <taxon>Magnaporthales</taxon>
        <taxon>Magnaporthaceae</taxon>
        <taxon>Gaeumannomyces</taxon>
    </lineage>
</organism>
<dbReference type="UniPathway" id="UPA00251">
    <property type="reaction ID" value="UER00320"/>
</dbReference>
<evidence type="ECO:0000313" key="2">
    <source>
        <dbReference type="EMBL" id="EJT75302.1"/>
    </source>
</evidence>
<dbReference type="SUPFAM" id="SSF69618">
    <property type="entry name" value="HemD-like"/>
    <property type="match status" value="1"/>
</dbReference>
<dbReference type="Proteomes" id="UP000006039">
    <property type="component" value="Unassembled WGS sequence"/>
</dbReference>
<dbReference type="GO" id="GO:0006780">
    <property type="term" value="P:uroporphyrinogen III biosynthetic process"/>
    <property type="evidence" value="ECO:0007669"/>
    <property type="project" value="InterPro"/>
</dbReference>
<dbReference type="HOGENOM" id="CLU_051874_0_0_1"/>
<dbReference type="VEuPathDB" id="FungiDB:GGTG_05239"/>
<accession>J3NVC6</accession>
<dbReference type="STRING" id="644352.J3NVC6"/>
<gene>
    <name evidence="3" type="primary">20345697</name>
    <name evidence="2" type="ORF">GGTG_05239</name>
</gene>
<keyword evidence="4" id="KW-1185">Reference proteome</keyword>
<reference evidence="2" key="3">
    <citation type="submission" date="2010-09" db="EMBL/GenBank/DDBJ databases">
        <title>Annotation of Gaeumannomyces graminis var. tritici R3-111a-1.</title>
        <authorList>
            <consortium name="The Broad Institute Genome Sequencing Platform"/>
            <person name="Ma L.-J."/>
            <person name="Dead R."/>
            <person name="Young S.K."/>
            <person name="Zeng Q."/>
            <person name="Gargeya S."/>
            <person name="Fitzgerald M."/>
            <person name="Haas B."/>
            <person name="Abouelleil A."/>
            <person name="Alvarado L."/>
            <person name="Arachchi H.M."/>
            <person name="Berlin A."/>
            <person name="Brown A."/>
            <person name="Chapman S.B."/>
            <person name="Chen Z."/>
            <person name="Dunbar C."/>
            <person name="Freedman E."/>
            <person name="Gearin G."/>
            <person name="Gellesch M."/>
            <person name="Goldberg J."/>
            <person name="Griggs A."/>
            <person name="Gujja S."/>
            <person name="Heiman D."/>
            <person name="Howarth C."/>
            <person name="Larson L."/>
            <person name="Lui A."/>
            <person name="MacDonald P.J.P."/>
            <person name="Mehta T."/>
            <person name="Montmayeur A."/>
            <person name="Murphy C."/>
            <person name="Neiman D."/>
            <person name="Pearson M."/>
            <person name="Priest M."/>
            <person name="Roberts A."/>
            <person name="Saif S."/>
            <person name="Shea T."/>
            <person name="Shenoy N."/>
            <person name="Sisk P."/>
            <person name="Stolte C."/>
            <person name="Sykes S."/>
            <person name="Yandava C."/>
            <person name="Wortman J."/>
            <person name="Nusbaum C."/>
            <person name="Birren B."/>
        </authorList>
    </citation>
    <scope>NUCLEOTIDE SEQUENCE</scope>
    <source>
        <strain evidence="2">R3-111a-1</strain>
    </source>
</reference>
<dbReference type="eggNOG" id="KOG4132">
    <property type="taxonomic scope" value="Eukaryota"/>
</dbReference>
<reference evidence="3" key="5">
    <citation type="submission" date="2018-04" db="UniProtKB">
        <authorList>
            <consortium name="EnsemblFungi"/>
        </authorList>
    </citation>
    <scope>IDENTIFICATION</scope>
    <source>
        <strain evidence="3">R3-111a-1</strain>
    </source>
</reference>
<protein>
    <recommendedName>
        <fullName evidence="1">Tetrapyrrole biosynthesis uroporphyrinogen III synthase domain-containing protein</fullName>
    </recommendedName>
</protein>
<dbReference type="InterPro" id="IPR003754">
    <property type="entry name" value="4pyrrol_synth_uPrphyn_synth"/>
</dbReference>
<sequence>MSGSQDSTERRVPVFLLKTKSSPGDAYEEQFSKPLDGVVFEPEFVPVMEHRFLDAGMDRVKSLLRAGKIGTAPESEYGGLVFTSQRAVEALAKLVEEAGSGRAGWPHLQDVPIYSVGPATTRALRAVPQQPGLQVYGEHTGNGEMLAPFILDHYGGWYRDRATKPPLLFLVGEQRRDVIPRVLMDDGLAPGRRVRVDEVVVYGTVVMASFEQDLAARLARVEEQGRCELWTVVFSPTGCDSMLRGLGLLGATGTHGSRRLVATIGPTTKAFLQTSFGFEPDVCASTPSPEGVWAGISKYMTNVG</sequence>
<dbReference type="FunCoup" id="J3NVC6">
    <property type="interactions" value="115"/>
</dbReference>
<evidence type="ECO:0000313" key="3">
    <source>
        <dbReference type="EnsemblFungi" id="EJT75302"/>
    </source>
</evidence>
<dbReference type="EnsemblFungi" id="EJT75302">
    <property type="protein sequence ID" value="EJT75302"/>
    <property type="gene ID" value="GGTG_05239"/>
</dbReference>
<dbReference type="RefSeq" id="XP_009221302.1">
    <property type="nucleotide sequence ID" value="XM_009223038.1"/>
</dbReference>
<reference evidence="2" key="2">
    <citation type="submission" date="2010-07" db="EMBL/GenBank/DDBJ databases">
        <authorList>
            <consortium name="The Broad Institute Genome Sequencing Platform"/>
            <consortium name="Broad Institute Genome Sequencing Center for Infectious Disease"/>
            <person name="Ma L.-J."/>
            <person name="Dead R."/>
            <person name="Young S."/>
            <person name="Zeng Q."/>
            <person name="Koehrsen M."/>
            <person name="Alvarado L."/>
            <person name="Berlin A."/>
            <person name="Chapman S.B."/>
            <person name="Chen Z."/>
            <person name="Freedman E."/>
            <person name="Gellesch M."/>
            <person name="Goldberg J."/>
            <person name="Griggs A."/>
            <person name="Gujja S."/>
            <person name="Heilman E.R."/>
            <person name="Heiman D."/>
            <person name="Hepburn T."/>
            <person name="Howarth C."/>
            <person name="Jen D."/>
            <person name="Larson L."/>
            <person name="Mehta T."/>
            <person name="Neiman D."/>
            <person name="Pearson M."/>
            <person name="Roberts A."/>
            <person name="Saif S."/>
            <person name="Shea T."/>
            <person name="Shenoy N."/>
            <person name="Sisk P."/>
            <person name="Stolte C."/>
            <person name="Sykes S."/>
            <person name="Walk T."/>
            <person name="White J."/>
            <person name="Yandava C."/>
            <person name="Haas B."/>
            <person name="Nusbaum C."/>
            <person name="Birren B."/>
        </authorList>
    </citation>
    <scope>NUCLEOTIDE SEQUENCE</scope>
    <source>
        <strain evidence="2">R3-111a-1</strain>
    </source>
</reference>
<dbReference type="GO" id="GO:0006782">
    <property type="term" value="P:protoporphyrinogen IX biosynthetic process"/>
    <property type="evidence" value="ECO:0007669"/>
    <property type="project" value="UniProtKB-UniPathway"/>
</dbReference>
<dbReference type="GeneID" id="20345697"/>
<reference evidence="3" key="4">
    <citation type="journal article" date="2015" name="G3 (Bethesda)">
        <title>Genome sequences of three phytopathogenic species of the Magnaporthaceae family of fungi.</title>
        <authorList>
            <person name="Okagaki L.H."/>
            <person name="Nunes C.C."/>
            <person name="Sailsbery J."/>
            <person name="Clay B."/>
            <person name="Brown D."/>
            <person name="John T."/>
            <person name="Oh Y."/>
            <person name="Young N."/>
            <person name="Fitzgerald M."/>
            <person name="Haas B.J."/>
            <person name="Zeng Q."/>
            <person name="Young S."/>
            <person name="Adiconis X."/>
            <person name="Fan L."/>
            <person name="Levin J.Z."/>
            <person name="Mitchell T.K."/>
            <person name="Okubara P.A."/>
            <person name="Farman M.L."/>
            <person name="Kohn L.M."/>
            <person name="Birren B."/>
            <person name="Ma L.-J."/>
            <person name="Dean R.A."/>
        </authorList>
    </citation>
    <scope>NUCLEOTIDE SEQUENCE</scope>
    <source>
        <strain evidence="3">R3-111a-1</strain>
    </source>
</reference>
<dbReference type="Gene3D" id="3.40.50.10090">
    <property type="match status" value="2"/>
</dbReference>
<dbReference type="EMBL" id="GL385397">
    <property type="protein sequence ID" value="EJT75302.1"/>
    <property type="molecule type" value="Genomic_DNA"/>
</dbReference>
<dbReference type="Pfam" id="PF02602">
    <property type="entry name" value="HEM4"/>
    <property type="match status" value="1"/>
</dbReference>
<evidence type="ECO:0000259" key="1">
    <source>
        <dbReference type="Pfam" id="PF02602"/>
    </source>
</evidence>
<dbReference type="CDD" id="cd06578">
    <property type="entry name" value="HemD"/>
    <property type="match status" value="1"/>
</dbReference>
<dbReference type="InterPro" id="IPR039793">
    <property type="entry name" value="UROS/Hem4"/>
</dbReference>
<feature type="domain" description="Tetrapyrrole biosynthesis uroporphyrinogen III synthase" evidence="1">
    <location>
        <begin position="38"/>
        <end position="293"/>
    </location>
</feature>
<dbReference type="GO" id="GO:0005829">
    <property type="term" value="C:cytosol"/>
    <property type="evidence" value="ECO:0007669"/>
    <property type="project" value="TreeGrafter"/>
</dbReference>
<dbReference type="FunFam" id="3.40.50.10090:FF:000011">
    <property type="entry name" value="Uroporphyrinogen-III synthase (UroS), putative"/>
    <property type="match status" value="1"/>
</dbReference>
<dbReference type="GO" id="GO:0004852">
    <property type="term" value="F:uroporphyrinogen-III synthase activity"/>
    <property type="evidence" value="ECO:0007669"/>
    <property type="project" value="InterPro"/>
</dbReference>
<name>J3NVC6_GAET3</name>
<dbReference type="AlphaFoldDB" id="J3NVC6"/>
<dbReference type="InterPro" id="IPR036108">
    <property type="entry name" value="4pyrrol_syn_uPrphyn_synt_sf"/>
</dbReference>
<evidence type="ECO:0000313" key="4">
    <source>
        <dbReference type="Proteomes" id="UP000006039"/>
    </source>
</evidence>
<reference evidence="4" key="1">
    <citation type="submission" date="2010-07" db="EMBL/GenBank/DDBJ databases">
        <title>The genome sequence of Gaeumannomyces graminis var. tritici strain R3-111a-1.</title>
        <authorList>
            <consortium name="The Broad Institute Genome Sequencing Platform"/>
            <person name="Ma L.-J."/>
            <person name="Dead R."/>
            <person name="Young S."/>
            <person name="Zeng Q."/>
            <person name="Koehrsen M."/>
            <person name="Alvarado L."/>
            <person name="Berlin A."/>
            <person name="Chapman S.B."/>
            <person name="Chen Z."/>
            <person name="Freedman E."/>
            <person name="Gellesch M."/>
            <person name="Goldberg J."/>
            <person name="Griggs A."/>
            <person name="Gujja S."/>
            <person name="Heilman E.R."/>
            <person name="Heiman D."/>
            <person name="Hepburn T."/>
            <person name="Howarth C."/>
            <person name="Jen D."/>
            <person name="Larson L."/>
            <person name="Mehta T."/>
            <person name="Neiman D."/>
            <person name="Pearson M."/>
            <person name="Roberts A."/>
            <person name="Saif S."/>
            <person name="Shea T."/>
            <person name="Shenoy N."/>
            <person name="Sisk P."/>
            <person name="Stolte C."/>
            <person name="Sykes S."/>
            <person name="Walk T."/>
            <person name="White J."/>
            <person name="Yandava C."/>
            <person name="Haas B."/>
            <person name="Nusbaum C."/>
            <person name="Birren B."/>
        </authorList>
    </citation>
    <scope>NUCLEOTIDE SEQUENCE [LARGE SCALE GENOMIC DNA]</scope>
    <source>
        <strain evidence="4">R3-111a-1</strain>
    </source>
</reference>